<protein>
    <submittedName>
        <fullName evidence="1">Uncharacterized protein NS7b</fullName>
    </submittedName>
</protein>
<organism evidence="1 2">
    <name type="scientific">Bat coronavirus HKU9-2</name>
    <dbReference type="NCBI Taxonomy" id="424368"/>
    <lineage>
        <taxon>Viruses</taxon>
        <taxon>Riboviria</taxon>
        <taxon>Orthornavirae</taxon>
        <taxon>Pisuviricota</taxon>
        <taxon>Pisoniviricetes</taxon>
        <taxon>Nidovirales</taxon>
        <taxon>Cornidovirineae</taxon>
        <taxon>Coronaviridae</taxon>
        <taxon>Orthocoronavirinae</taxon>
        <taxon>Betacoronavirus</taxon>
        <taxon>Nobecovirus</taxon>
        <taxon>Betacoronavirus rousetti</taxon>
        <taxon>Bat coronavirus HKU9</taxon>
    </lineage>
</organism>
<accession>A3EXI0</accession>
<dbReference type="Proteomes" id="UP000111929">
    <property type="component" value="Segment"/>
</dbReference>
<proteinExistence type="predicted"/>
<reference evidence="1 2" key="1">
    <citation type="journal article" date="2007" name="J. Virol.">
        <title>Comparative analysis of twelve genomes of three novel group 2c and group 2d coronaviruses reveals unique group and subgroup features.</title>
        <authorList>
            <person name="Woo P.C.Y."/>
            <person name="Wang M."/>
            <person name="Lau S.K.P."/>
            <person name="Xu H.F."/>
            <person name="Poon R.W.S."/>
            <person name="Guo R."/>
            <person name="Wong B.H.L."/>
            <person name="Gao K."/>
            <person name="Tsoi H.-W."/>
            <person name="Huang Y."/>
            <person name="Li K.S.M."/>
            <person name="Lam C.S.F."/>
            <person name="Chan K.-H."/>
            <person name="Zheng B.-J."/>
            <person name="Yuen K.-Y."/>
        </authorList>
    </citation>
    <scope>NUCLEOTIDE SEQUENCE [LARGE SCALE GENOMIC DNA]</scope>
    <source>
        <strain evidence="1">BF_017I</strain>
    </source>
</reference>
<sequence length="147" mass="16780">MNREQAPQLAACVVIDMLQAQHISGTKFGFSVQGPPKLRAQAWCLTQLVRRYTLGRRHLFWTLALLLEKPELLLKVARCVPLLSSNVFAFVCLCYTLLRAEPTFSNARVVYASLSCLFGRLDLQYCFGYLNHGKHGWPEVIYQCLEE</sequence>
<name>A3EXI0_BCHK9</name>
<dbReference type="EMBL" id="EF065514">
    <property type="protein sequence ID" value="ABN10925.1"/>
    <property type="molecule type" value="Genomic_RNA"/>
</dbReference>
<evidence type="ECO:0000313" key="2">
    <source>
        <dbReference type="Proteomes" id="UP000111929"/>
    </source>
</evidence>
<evidence type="ECO:0000313" key="1">
    <source>
        <dbReference type="EMBL" id="ABN10925.1"/>
    </source>
</evidence>
<gene>
    <name evidence="1" type="primary">NS7b</name>
</gene>